<dbReference type="InterPro" id="IPR000055">
    <property type="entry name" value="Restrct_endonuc_typeI_TRD"/>
</dbReference>
<dbReference type="Pfam" id="PF01420">
    <property type="entry name" value="Methylase_S"/>
    <property type="match status" value="2"/>
</dbReference>
<dbReference type="GO" id="GO:0009307">
    <property type="term" value="P:DNA restriction-modification system"/>
    <property type="evidence" value="ECO:0007669"/>
    <property type="project" value="UniProtKB-KW"/>
</dbReference>
<reference evidence="5" key="1">
    <citation type="submission" date="2019-11" db="EMBL/GenBank/DDBJ databases">
        <authorList>
            <person name="Feng L."/>
        </authorList>
    </citation>
    <scope>NUCLEOTIDE SEQUENCE</scope>
    <source>
        <strain evidence="5">FplautiiLFYP42</strain>
    </source>
</reference>
<dbReference type="AlphaFoldDB" id="A0A6N3DI15"/>
<gene>
    <name evidence="5" type="primary">hsdS_2</name>
    <name evidence="5" type="ORF">FPLFYP42_01786</name>
</gene>
<dbReference type="GO" id="GO:0003677">
    <property type="term" value="F:DNA binding"/>
    <property type="evidence" value="ECO:0007669"/>
    <property type="project" value="UniProtKB-KW"/>
</dbReference>
<evidence type="ECO:0000313" key="5">
    <source>
        <dbReference type="EMBL" id="VYU27384.1"/>
    </source>
</evidence>
<accession>A0A6N3DI15</accession>
<organism evidence="5">
    <name type="scientific">Flavonifractor plautii</name>
    <name type="common">Fusobacterium plautii</name>
    <dbReference type="NCBI Taxonomy" id="292800"/>
    <lineage>
        <taxon>Bacteria</taxon>
        <taxon>Bacillati</taxon>
        <taxon>Bacillota</taxon>
        <taxon>Clostridia</taxon>
        <taxon>Eubacteriales</taxon>
        <taxon>Oscillospiraceae</taxon>
        <taxon>Flavonifractor</taxon>
    </lineage>
</organism>
<keyword evidence="3" id="KW-0238">DNA-binding</keyword>
<dbReference type="RefSeq" id="WP_156621466.1">
    <property type="nucleotide sequence ID" value="NZ_CACRUB010000031.1"/>
</dbReference>
<evidence type="ECO:0000256" key="1">
    <source>
        <dbReference type="ARBA" id="ARBA00010923"/>
    </source>
</evidence>
<comment type="similarity">
    <text evidence="1">Belongs to the type-I restriction system S methylase family.</text>
</comment>
<dbReference type="PANTHER" id="PTHR30408">
    <property type="entry name" value="TYPE-1 RESTRICTION ENZYME ECOKI SPECIFICITY PROTEIN"/>
    <property type="match status" value="1"/>
</dbReference>
<feature type="domain" description="Type I restriction modification DNA specificity" evidence="4">
    <location>
        <begin position="226"/>
        <end position="373"/>
    </location>
</feature>
<dbReference type="InterPro" id="IPR052021">
    <property type="entry name" value="Type-I_RS_S_subunit"/>
</dbReference>
<feature type="domain" description="Type I restriction modification DNA specificity" evidence="4">
    <location>
        <begin position="4"/>
        <end position="178"/>
    </location>
</feature>
<protein>
    <submittedName>
        <fullName evidence="5">Type-1 restriction enzyme EcoKI specificity protein</fullName>
    </submittedName>
</protein>
<keyword evidence="2" id="KW-0680">Restriction system</keyword>
<evidence type="ECO:0000256" key="2">
    <source>
        <dbReference type="ARBA" id="ARBA00022747"/>
    </source>
</evidence>
<evidence type="ECO:0000259" key="4">
    <source>
        <dbReference type="Pfam" id="PF01420"/>
    </source>
</evidence>
<dbReference type="InterPro" id="IPR044946">
    <property type="entry name" value="Restrct_endonuc_typeI_TRD_sf"/>
</dbReference>
<name>A0A6N3DI15_FLAPL</name>
<dbReference type="Gene3D" id="3.90.220.20">
    <property type="entry name" value="DNA methylase specificity domains"/>
    <property type="match status" value="2"/>
</dbReference>
<proteinExistence type="inferred from homology"/>
<dbReference type="SUPFAM" id="SSF116734">
    <property type="entry name" value="DNA methylase specificity domain"/>
    <property type="match status" value="2"/>
</dbReference>
<dbReference type="CDD" id="cd17283">
    <property type="entry name" value="RMtype1_S_Hpy180ORF7835P_TRD2-CR2_like"/>
    <property type="match status" value="1"/>
</dbReference>
<sequence length="396" mass="44793">MAYNWTYKRIGDVCTVERGGSPRPIDTFITDSNDGINWIKIGDADDSMYITKTEQKIKPEGMKKSRFVEPGDFLLSNSMSFGRPYILKIDGCIHDGWLVLRDNNGAFDKRFLYFYLSSPTTYRRFKSMAVGGVVNNLNSEMVRKVEVPIPPMNEQIEIVNILEKAQAIISARKQQLTELDNLIKARFVEMFGDLAAPDCRWRTLHLYEACESADGIKCGPFGTQLSKDEYQSAGVAVWEIPQINNGFTSLPTHYLTNEKANQLSAYSLISGDIAMSRKGNVGKCAVFPKNFPDGIIHSDVLRIRVDHDRVLPLFMMYQLHFSRAVQYQIESVSSGAIMAGINVSKLKNIIVHVPPIQIQEQFTTFAEQIDKSKVVVQRALNEAQILFDSLMQQYFS</sequence>
<dbReference type="PANTHER" id="PTHR30408:SF12">
    <property type="entry name" value="TYPE I RESTRICTION ENZYME MJAVIII SPECIFICITY SUBUNIT"/>
    <property type="match status" value="1"/>
</dbReference>
<dbReference type="EMBL" id="CACRUB010000031">
    <property type="protein sequence ID" value="VYU27384.1"/>
    <property type="molecule type" value="Genomic_DNA"/>
</dbReference>
<evidence type="ECO:0000256" key="3">
    <source>
        <dbReference type="ARBA" id="ARBA00023125"/>
    </source>
</evidence>